<protein>
    <submittedName>
        <fullName evidence="1">Uncharacterized protein</fullName>
    </submittedName>
</protein>
<dbReference type="Proteomes" id="UP000007322">
    <property type="component" value="Chromosome 5"/>
</dbReference>
<dbReference type="EMBL" id="CP003006">
    <property type="protein sequence ID" value="AEO60057.1"/>
    <property type="molecule type" value="Genomic_DNA"/>
</dbReference>
<dbReference type="VEuPathDB" id="FungiDB:MYCTH_2129150"/>
<sequence>MTNGVILALAGFGAGLTRELAARPETVHVDSLVLLPGEVRSHSICRGVPPSAPIADRFGGGTPSARWTRRCNGWGTRCIRRWRHGIEAVLLRIAPEAARTKGLVDQLRFKKEAWNEFLAKNQ</sequence>
<dbReference type="InParanoid" id="G2QKF1"/>
<dbReference type="RefSeq" id="XP_003665302.1">
    <property type="nucleotide sequence ID" value="XM_003665254.1"/>
</dbReference>
<keyword evidence="2" id="KW-1185">Reference proteome</keyword>
<dbReference type="KEGG" id="mtm:MYCTH_2129150"/>
<dbReference type="HOGENOM" id="CLU_2028317_0_0_1"/>
<dbReference type="GeneID" id="11511062"/>
<evidence type="ECO:0000313" key="1">
    <source>
        <dbReference type="EMBL" id="AEO60057.1"/>
    </source>
</evidence>
<proteinExistence type="predicted"/>
<dbReference type="AlphaFoldDB" id="G2QKF1"/>
<dbReference type="OrthoDB" id="47007at2759"/>
<gene>
    <name evidence="1" type="ORF">MYCTH_2129150</name>
</gene>
<accession>G2QKF1</accession>
<evidence type="ECO:0000313" key="2">
    <source>
        <dbReference type="Proteomes" id="UP000007322"/>
    </source>
</evidence>
<organism evidence="1 2">
    <name type="scientific">Thermothelomyces thermophilus (strain ATCC 42464 / BCRC 31852 / DSM 1799)</name>
    <name type="common">Sporotrichum thermophile</name>
    <dbReference type="NCBI Taxonomy" id="573729"/>
    <lineage>
        <taxon>Eukaryota</taxon>
        <taxon>Fungi</taxon>
        <taxon>Dikarya</taxon>
        <taxon>Ascomycota</taxon>
        <taxon>Pezizomycotina</taxon>
        <taxon>Sordariomycetes</taxon>
        <taxon>Sordariomycetidae</taxon>
        <taxon>Sordariales</taxon>
        <taxon>Chaetomiaceae</taxon>
        <taxon>Thermothelomyces</taxon>
    </lineage>
</organism>
<reference evidence="1 2" key="1">
    <citation type="journal article" date="2011" name="Nat. Biotechnol.">
        <title>Comparative genomic analysis of the thermophilic biomass-degrading fungi Myceliophthora thermophila and Thielavia terrestris.</title>
        <authorList>
            <person name="Berka R.M."/>
            <person name="Grigoriev I.V."/>
            <person name="Otillar R."/>
            <person name="Salamov A."/>
            <person name="Grimwood J."/>
            <person name="Reid I."/>
            <person name="Ishmael N."/>
            <person name="John T."/>
            <person name="Darmond C."/>
            <person name="Moisan M.-C."/>
            <person name="Henrissat B."/>
            <person name="Coutinho P.M."/>
            <person name="Lombard V."/>
            <person name="Natvig D.O."/>
            <person name="Lindquist E."/>
            <person name="Schmutz J."/>
            <person name="Lucas S."/>
            <person name="Harris P."/>
            <person name="Powlowski J."/>
            <person name="Bellemare A."/>
            <person name="Taylor D."/>
            <person name="Butler G."/>
            <person name="de Vries R.P."/>
            <person name="Allijn I.E."/>
            <person name="van den Brink J."/>
            <person name="Ushinsky S."/>
            <person name="Storms R."/>
            <person name="Powell A.J."/>
            <person name="Paulsen I.T."/>
            <person name="Elbourne L.D.H."/>
            <person name="Baker S.E."/>
            <person name="Magnuson J."/>
            <person name="LaBoissiere S."/>
            <person name="Clutterbuck A.J."/>
            <person name="Martinez D."/>
            <person name="Wogulis M."/>
            <person name="de Leon A.L."/>
            <person name="Rey M.W."/>
            <person name="Tsang A."/>
        </authorList>
    </citation>
    <scope>NUCLEOTIDE SEQUENCE [LARGE SCALE GENOMIC DNA]</scope>
    <source>
        <strain evidence="2">ATCC 42464 / BCRC 31852 / DSM 1799</strain>
    </source>
</reference>
<name>G2QKF1_THET4</name>